<evidence type="ECO:0000313" key="2">
    <source>
        <dbReference type="EMBL" id="KDQ18294.1"/>
    </source>
</evidence>
<reference evidence="3" key="1">
    <citation type="journal article" date="2014" name="Proc. Natl. Acad. Sci. U.S.A.">
        <title>Extensive sampling of basidiomycete genomes demonstrates inadequacy of the white-rot/brown-rot paradigm for wood decay fungi.</title>
        <authorList>
            <person name="Riley R."/>
            <person name="Salamov A.A."/>
            <person name="Brown D.W."/>
            <person name="Nagy L.G."/>
            <person name="Floudas D."/>
            <person name="Held B.W."/>
            <person name="Levasseur A."/>
            <person name="Lombard V."/>
            <person name="Morin E."/>
            <person name="Otillar R."/>
            <person name="Lindquist E.A."/>
            <person name="Sun H."/>
            <person name="LaButti K.M."/>
            <person name="Schmutz J."/>
            <person name="Jabbour D."/>
            <person name="Luo H."/>
            <person name="Baker S.E."/>
            <person name="Pisabarro A.G."/>
            <person name="Walton J.D."/>
            <person name="Blanchette R.A."/>
            <person name="Henrissat B."/>
            <person name="Martin F."/>
            <person name="Cullen D."/>
            <person name="Hibbett D.S."/>
            <person name="Grigoriev I.V."/>
        </authorList>
    </citation>
    <scope>NUCLEOTIDE SEQUENCE [LARGE SCALE GENOMIC DNA]</scope>
    <source>
        <strain evidence="3">FD-172 SS1</strain>
    </source>
</reference>
<evidence type="ECO:0000259" key="1">
    <source>
        <dbReference type="Pfam" id="PF06985"/>
    </source>
</evidence>
<dbReference type="Pfam" id="PF06985">
    <property type="entry name" value="HET"/>
    <property type="match status" value="1"/>
</dbReference>
<dbReference type="HOGENOM" id="CLU_002639_6_3_1"/>
<gene>
    <name evidence="2" type="ORF">BOTBODRAFT_154187</name>
</gene>
<name>A0A067MRT8_BOTB1</name>
<dbReference type="EMBL" id="KL198021">
    <property type="protein sequence ID" value="KDQ18294.1"/>
    <property type="molecule type" value="Genomic_DNA"/>
</dbReference>
<dbReference type="InParanoid" id="A0A067MRT8"/>
<accession>A0A067MRT8</accession>
<dbReference type="InterPro" id="IPR010730">
    <property type="entry name" value="HET"/>
</dbReference>
<sequence length="694" mass="77300">MSCATSILSGFYRRVSTVFQQCGTSRPPLSPSGGSPHSIIQTVVSSNINAVHGNTSNLVHAHDPERQLRSLVCQACWVGLFASDSFQEAWSSVGLNSGFSYTTTWSHVQISADQDCNWCKLLLSIRGETMQQNSLRVTVGFRHTSNRDTSTPTGVQTLKISINNMPKSNYFVYATSDNLSATYIVARSPVLQVASPLAFGLASDCIADCIRHHERCHRPHDTTLPTRVVDCSDPEKPRLLVTNGDRDSYVALSYVWGEAQPHSTRTHNLSSYLAGIDTDLLPQTIKDAIACTHQYGLRYLWVDALCILQDSREDKNREIAHMRTIFRDAYITIIAAAAHKVSDGFLQDRPATSIASDICLPFPCPGVPGHVGTMSLSPTWLQYDGSSEPVNQRAWCLEERLLSRRALVYASHTLQYHCQTAVVNVGKSVCGRMIGQRLPDLMFLPDAEVPATLPKSELKKLRWAWQDVLADYTQRAVTKPADKLLALSGVTEQFHRVWRCRYLAGLWQDTLLEDLLWYKDFEIRLPRPGGYRAPSWSWASVDGRILAFTLDGRLDADSGEVETCDVVECEVALAYESLPFGKVTAGTLKLHATMKKALWNPDVPMPELFIQRCALDVNDKLCVGCAYPDSSENIGEVWAVPVRWNRQSQYAAGLIVTPADEGCYRRVGYFHSPQDSPSGLEWFEGCPKQNIVIF</sequence>
<proteinExistence type="predicted"/>
<organism evidence="2 3">
    <name type="scientific">Botryobasidium botryosum (strain FD-172 SS1)</name>
    <dbReference type="NCBI Taxonomy" id="930990"/>
    <lineage>
        <taxon>Eukaryota</taxon>
        <taxon>Fungi</taxon>
        <taxon>Dikarya</taxon>
        <taxon>Basidiomycota</taxon>
        <taxon>Agaricomycotina</taxon>
        <taxon>Agaricomycetes</taxon>
        <taxon>Cantharellales</taxon>
        <taxon>Botryobasidiaceae</taxon>
        <taxon>Botryobasidium</taxon>
    </lineage>
</organism>
<dbReference type="PANTHER" id="PTHR33112">
    <property type="entry name" value="DOMAIN PROTEIN, PUTATIVE-RELATED"/>
    <property type="match status" value="1"/>
</dbReference>
<dbReference type="PANTHER" id="PTHR33112:SF8">
    <property type="entry name" value="HETEROKARYON INCOMPATIBILITY DOMAIN-CONTAINING PROTEIN"/>
    <property type="match status" value="1"/>
</dbReference>
<keyword evidence="3" id="KW-1185">Reference proteome</keyword>
<dbReference type="OrthoDB" id="5125733at2759"/>
<dbReference type="STRING" id="930990.A0A067MRT8"/>
<dbReference type="AlphaFoldDB" id="A0A067MRT8"/>
<evidence type="ECO:0000313" key="3">
    <source>
        <dbReference type="Proteomes" id="UP000027195"/>
    </source>
</evidence>
<feature type="domain" description="Heterokaryon incompatibility" evidence="1">
    <location>
        <begin position="249"/>
        <end position="399"/>
    </location>
</feature>
<dbReference type="Proteomes" id="UP000027195">
    <property type="component" value="Unassembled WGS sequence"/>
</dbReference>
<protein>
    <recommendedName>
        <fullName evidence="1">Heterokaryon incompatibility domain-containing protein</fullName>
    </recommendedName>
</protein>